<dbReference type="InterPro" id="IPR000618">
    <property type="entry name" value="Insect_cuticle"/>
</dbReference>
<evidence type="ECO:0000256" key="3">
    <source>
        <dbReference type="SAM" id="MobiDB-lite"/>
    </source>
</evidence>
<feature type="non-terminal residue" evidence="5">
    <location>
        <position position="1"/>
    </location>
</feature>
<keyword evidence="4" id="KW-1185">Reference proteome</keyword>
<dbReference type="GO" id="GO:0005615">
    <property type="term" value="C:extracellular space"/>
    <property type="evidence" value="ECO:0007669"/>
    <property type="project" value="TreeGrafter"/>
</dbReference>
<name>A0A8B7P4J2_HYAAZ</name>
<dbReference type="OrthoDB" id="6375522at2759"/>
<organism evidence="4 5">
    <name type="scientific">Hyalella azteca</name>
    <name type="common">Amphipod</name>
    <dbReference type="NCBI Taxonomy" id="294128"/>
    <lineage>
        <taxon>Eukaryota</taxon>
        <taxon>Metazoa</taxon>
        <taxon>Ecdysozoa</taxon>
        <taxon>Arthropoda</taxon>
        <taxon>Crustacea</taxon>
        <taxon>Multicrustacea</taxon>
        <taxon>Malacostraca</taxon>
        <taxon>Eumalacostraca</taxon>
        <taxon>Peracarida</taxon>
        <taxon>Amphipoda</taxon>
        <taxon>Senticaudata</taxon>
        <taxon>Talitrida</taxon>
        <taxon>Talitroidea</taxon>
        <taxon>Hyalellidae</taxon>
        <taxon>Hyalella</taxon>
    </lineage>
</organism>
<evidence type="ECO:0000313" key="4">
    <source>
        <dbReference type="Proteomes" id="UP000694843"/>
    </source>
</evidence>
<accession>A0A8B7P4J2</accession>
<gene>
    <name evidence="5" type="primary">LOC108676424</name>
</gene>
<feature type="region of interest" description="Disordered" evidence="3">
    <location>
        <begin position="58"/>
        <end position="80"/>
    </location>
</feature>
<dbReference type="Pfam" id="PF00379">
    <property type="entry name" value="Chitin_bind_4"/>
    <property type="match status" value="1"/>
</dbReference>
<dbReference type="PANTHER" id="PTHR12236:SF79">
    <property type="entry name" value="CUTICULAR PROTEIN 50CB-RELATED"/>
    <property type="match status" value="1"/>
</dbReference>
<feature type="compositionally biased region" description="Pro residues" evidence="3">
    <location>
        <begin position="16"/>
        <end position="31"/>
    </location>
</feature>
<dbReference type="OMA" id="WVCARPP"/>
<sequence length="124" mass="13718">CWWRWCGGWVCARPPPSSPLTPPPLSSPSPSSPTASSGSDEDYDEAKYVFEWQVADDGSDFGQTETRDGDHTRGSYVVGLPDGRRQTVTYHVTQDSGYVADVTYQGEAQYPQQRHVASRPAYTN</sequence>
<evidence type="ECO:0000256" key="2">
    <source>
        <dbReference type="PROSITE-ProRule" id="PRU00497"/>
    </source>
</evidence>
<reference evidence="5" key="1">
    <citation type="submission" date="2025-08" db="UniProtKB">
        <authorList>
            <consortium name="RefSeq"/>
        </authorList>
    </citation>
    <scope>IDENTIFICATION</scope>
    <source>
        <tissue evidence="5">Whole organism</tissue>
    </source>
</reference>
<dbReference type="GO" id="GO:0042302">
    <property type="term" value="F:structural constituent of cuticle"/>
    <property type="evidence" value="ECO:0007669"/>
    <property type="project" value="UniProtKB-UniRule"/>
</dbReference>
<dbReference type="GeneID" id="108676424"/>
<dbReference type="PROSITE" id="PS51155">
    <property type="entry name" value="CHIT_BIND_RR_2"/>
    <property type="match status" value="1"/>
</dbReference>
<dbReference type="GO" id="GO:0031012">
    <property type="term" value="C:extracellular matrix"/>
    <property type="evidence" value="ECO:0007669"/>
    <property type="project" value="TreeGrafter"/>
</dbReference>
<evidence type="ECO:0000256" key="1">
    <source>
        <dbReference type="ARBA" id="ARBA00022460"/>
    </source>
</evidence>
<feature type="region of interest" description="Disordered" evidence="3">
    <location>
        <begin position="16"/>
        <end position="43"/>
    </location>
</feature>
<dbReference type="Proteomes" id="UP000694843">
    <property type="component" value="Unplaced"/>
</dbReference>
<protein>
    <submittedName>
        <fullName evidence="5">Pro-resilin-like</fullName>
    </submittedName>
</protein>
<proteinExistence type="predicted"/>
<keyword evidence="1 2" id="KW-0193">Cuticle</keyword>
<dbReference type="AlphaFoldDB" id="A0A8B7P4J2"/>
<dbReference type="KEGG" id="hazt:108676424"/>
<dbReference type="RefSeq" id="XP_018019986.1">
    <property type="nucleotide sequence ID" value="XM_018164497.1"/>
</dbReference>
<dbReference type="PANTHER" id="PTHR12236">
    <property type="entry name" value="STRUCTURAL CONTITUENT OF CUTICLE"/>
    <property type="match status" value="1"/>
</dbReference>
<dbReference type="InterPro" id="IPR051217">
    <property type="entry name" value="Insect_Cuticle_Struc_Prot"/>
</dbReference>
<evidence type="ECO:0000313" key="5">
    <source>
        <dbReference type="RefSeq" id="XP_018019986.1"/>
    </source>
</evidence>